<keyword evidence="4 7" id="KW-0812">Transmembrane</keyword>
<dbReference type="Pfam" id="PF13967">
    <property type="entry name" value="RSN1_TM"/>
    <property type="match status" value="1"/>
</dbReference>
<dbReference type="InterPro" id="IPR032880">
    <property type="entry name" value="CSC1/OSCA1-like_N"/>
</dbReference>
<dbReference type="AlphaFoldDB" id="A0A0B1P7Z1"/>
<feature type="transmembrane region" description="Helical" evidence="7">
    <location>
        <begin position="608"/>
        <end position="627"/>
    </location>
</feature>
<dbReference type="Pfam" id="PF12621">
    <property type="entry name" value="PHM7_ext"/>
    <property type="match status" value="1"/>
</dbReference>
<feature type="transmembrane region" description="Helical" evidence="7">
    <location>
        <begin position="97"/>
        <end position="121"/>
    </location>
</feature>
<evidence type="ECO:0000313" key="13">
    <source>
        <dbReference type="Proteomes" id="UP000030854"/>
    </source>
</evidence>
<feature type="domain" description="10TM putative phosphate transporter extracellular tail" evidence="9">
    <location>
        <begin position="752"/>
        <end position="846"/>
    </location>
</feature>
<dbReference type="GO" id="GO:0005227">
    <property type="term" value="F:calcium-activated cation channel activity"/>
    <property type="evidence" value="ECO:0007669"/>
    <property type="project" value="InterPro"/>
</dbReference>
<keyword evidence="5 7" id="KW-1133">Transmembrane helix</keyword>
<dbReference type="InterPro" id="IPR045122">
    <property type="entry name" value="Csc1-like"/>
</dbReference>
<feature type="domain" description="CSC1/OSCA1-like cytosolic" evidence="11">
    <location>
        <begin position="192"/>
        <end position="384"/>
    </location>
</feature>
<reference evidence="12 13" key="1">
    <citation type="journal article" date="2014" name="BMC Genomics">
        <title>Adaptive genomic structural variation in the grape powdery mildew pathogen, Erysiphe necator.</title>
        <authorList>
            <person name="Jones L."/>
            <person name="Riaz S."/>
            <person name="Morales-Cruz A."/>
            <person name="Amrine K.C."/>
            <person name="McGuire B."/>
            <person name="Gubler W.D."/>
            <person name="Walker M.A."/>
            <person name="Cantu D."/>
        </authorList>
    </citation>
    <scope>NUCLEOTIDE SEQUENCE [LARGE SCALE GENOMIC DNA]</scope>
    <source>
        <strain evidence="13">c</strain>
    </source>
</reference>
<keyword evidence="13" id="KW-1185">Reference proteome</keyword>
<feature type="transmembrane region" description="Helical" evidence="7">
    <location>
        <begin position="148"/>
        <end position="167"/>
    </location>
</feature>
<dbReference type="Pfam" id="PF02714">
    <property type="entry name" value="RSN1_7TM"/>
    <property type="match status" value="1"/>
</dbReference>
<organism evidence="12 13">
    <name type="scientific">Uncinula necator</name>
    <name type="common">Grape powdery mildew</name>
    <dbReference type="NCBI Taxonomy" id="52586"/>
    <lineage>
        <taxon>Eukaryota</taxon>
        <taxon>Fungi</taxon>
        <taxon>Dikarya</taxon>
        <taxon>Ascomycota</taxon>
        <taxon>Pezizomycotina</taxon>
        <taxon>Leotiomycetes</taxon>
        <taxon>Erysiphales</taxon>
        <taxon>Erysiphaceae</taxon>
        <taxon>Erysiphe</taxon>
    </lineage>
</organism>
<dbReference type="PANTHER" id="PTHR13018">
    <property type="entry name" value="PROBABLE MEMBRANE PROTEIN DUF221-RELATED"/>
    <property type="match status" value="1"/>
</dbReference>
<evidence type="ECO:0000256" key="7">
    <source>
        <dbReference type="SAM" id="Phobius"/>
    </source>
</evidence>
<dbReference type="STRING" id="52586.A0A0B1P7Z1"/>
<feature type="domain" description="CSC1/OSCA1-like N-terminal transmembrane" evidence="10">
    <location>
        <begin position="16"/>
        <end position="169"/>
    </location>
</feature>
<evidence type="ECO:0000256" key="2">
    <source>
        <dbReference type="ARBA" id="ARBA00007779"/>
    </source>
</evidence>
<proteinExistence type="inferred from homology"/>
<dbReference type="Pfam" id="PF14703">
    <property type="entry name" value="PHM7_cyt"/>
    <property type="match status" value="1"/>
</dbReference>
<protein>
    <submittedName>
        <fullName evidence="12">Putative phosphate metabolism protein 7 protein</fullName>
    </submittedName>
</protein>
<dbReference type="InterPro" id="IPR027815">
    <property type="entry name" value="CSC1/OSCA1-like_cyt"/>
</dbReference>
<dbReference type="GO" id="GO:0005886">
    <property type="term" value="C:plasma membrane"/>
    <property type="evidence" value="ECO:0007669"/>
    <property type="project" value="TreeGrafter"/>
</dbReference>
<gene>
    <name evidence="12" type="ORF">EV44_g0608</name>
</gene>
<evidence type="ECO:0000256" key="1">
    <source>
        <dbReference type="ARBA" id="ARBA00004141"/>
    </source>
</evidence>
<comment type="subcellular location">
    <subcellularLocation>
        <location evidence="1">Membrane</location>
        <topology evidence="1">Multi-pass membrane protein</topology>
    </subcellularLocation>
</comment>
<dbReference type="OMA" id="DPTQVIW"/>
<accession>A0A0B1P7Z1</accession>
<evidence type="ECO:0000256" key="6">
    <source>
        <dbReference type="ARBA" id="ARBA00023136"/>
    </source>
</evidence>
<comment type="caution">
    <text evidence="12">The sequence shown here is derived from an EMBL/GenBank/DDBJ whole genome shotgun (WGS) entry which is preliminary data.</text>
</comment>
<dbReference type="Proteomes" id="UP000030854">
    <property type="component" value="Unassembled WGS sequence"/>
</dbReference>
<feature type="transmembrane region" description="Helical" evidence="7">
    <location>
        <begin position="657"/>
        <end position="690"/>
    </location>
</feature>
<dbReference type="EMBL" id="JNVN01001630">
    <property type="protein sequence ID" value="KHJ33081.1"/>
    <property type="molecule type" value="Genomic_DNA"/>
</dbReference>
<dbReference type="HOGENOM" id="CLU_002458_2_1_1"/>
<evidence type="ECO:0000259" key="10">
    <source>
        <dbReference type="Pfam" id="PF13967"/>
    </source>
</evidence>
<evidence type="ECO:0000259" key="8">
    <source>
        <dbReference type="Pfam" id="PF02714"/>
    </source>
</evidence>
<evidence type="ECO:0000256" key="5">
    <source>
        <dbReference type="ARBA" id="ARBA00022989"/>
    </source>
</evidence>
<keyword evidence="6 7" id="KW-0472">Membrane</keyword>
<name>A0A0B1P7Z1_UNCNE</name>
<feature type="transmembrane region" description="Helical" evidence="7">
    <location>
        <begin position="398"/>
        <end position="422"/>
    </location>
</feature>
<evidence type="ECO:0000256" key="3">
    <source>
        <dbReference type="ARBA" id="ARBA00022448"/>
    </source>
</evidence>
<feature type="transmembrane region" description="Helical" evidence="7">
    <location>
        <begin position="491"/>
        <end position="516"/>
    </location>
</feature>
<sequence>MSDQPTENIPNTTVSALLATLIPTAITSAVYIGIFLVLRRSQNRFYAPKTYLGTLREDERTEPLPNGWLDWISSFTKIPDYAALKSQSLDAYLFLRFLKITVVVMFVGVLITWPILFPVYITGGFHSGQLDMLSMSNINKSGSGKHRYYATTFVAWIFFSFVLYLVTRESIFFINIRQAFLLSPLYTHKISARTVLFTSVPAKYRDESKLRQIFGSCVKKVWITKDSSEVDDLVSERDDLLLRLESSEVKLIKIANTERLKINKKKAGDDNSSSEVAAPVPASLVDYWVPENKRPTHKLGLFGLVGQKVDTIKWCRNRLESLIPAAKAAQTAYKSEEANKTGSVFIEFNLQSEAQAAFQSLSHHQALQMSPKFIGINPNEVIWSSLKLSWSERIVRKIAVIGIISGLIIFWAIPVGFVGLVSNVNYLKTYSALSWLDQIPDVIMGIITGLLPAVALALLMSLVPIIIRVLGKIAGEPSLARVELFTQNAYFAFQVIQVFIVATVASAATALVKQAIDHPESITTTLATKIPKASNFYISYFIVQGLTVASGVISQVVGFLVFSILYKYFSGTPRALYEKWATLSSVSWGSVMPVLTNVAVIGITYSCIAPLILGFATIGMSLFYLAYRYNILFVTDSNVDTKGLIYPRALQHLLTGIYLAEACLIGLFSISAAIGPIVLMSLFLIFTILYHKSLNAAIDPLIHNLPKTLLTKEEANLAQSYAAEAGTVPPTGESKPKVEPSVENKPSLLSKFLNPHIHSNYEHFRQIFPQCDLDPRYLYDQVVADEAYLPLSVKSQPILLWIPKDTIGISDEEVAIIDKITPITNDGATISDDNKIEWNPEGSRPPIWRPKVLY</sequence>
<evidence type="ECO:0000256" key="4">
    <source>
        <dbReference type="ARBA" id="ARBA00022692"/>
    </source>
</evidence>
<keyword evidence="3" id="KW-0813">Transport</keyword>
<feature type="transmembrane region" description="Helical" evidence="7">
    <location>
        <begin position="536"/>
        <end position="569"/>
    </location>
</feature>
<dbReference type="InterPro" id="IPR022257">
    <property type="entry name" value="PHM7_ext"/>
</dbReference>
<feature type="transmembrane region" description="Helical" evidence="7">
    <location>
        <begin position="442"/>
        <end position="470"/>
    </location>
</feature>
<feature type="transmembrane region" description="Helical" evidence="7">
    <location>
        <begin position="581"/>
        <end position="602"/>
    </location>
</feature>
<feature type="domain" description="CSC1/OSCA1-like 7TM region" evidence="8">
    <location>
        <begin position="396"/>
        <end position="668"/>
    </location>
</feature>
<evidence type="ECO:0000259" key="11">
    <source>
        <dbReference type="Pfam" id="PF14703"/>
    </source>
</evidence>
<comment type="similarity">
    <text evidence="2">Belongs to the CSC1 (TC 1.A.17) family.</text>
</comment>
<dbReference type="InterPro" id="IPR003864">
    <property type="entry name" value="CSC1/OSCA1-like_7TM"/>
</dbReference>
<evidence type="ECO:0000313" key="12">
    <source>
        <dbReference type="EMBL" id="KHJ33081.1"/>
    </source>
</evidence>
<dbReference type="PANTHER" id="PTHR13018:SF26">
    <property type="entry name" value="DOMAIN PROTEIN, PUTATIVE (AFU_ORTHOLOGUE AFUA_5G10920)-RELATED"/>
    <property type="match status" value="1"/>
</dbReference>
<evidence type="ECO:0000259" key="9">
    <source>
        <dbReference type="Pfam" id="PF12621"/>
    </source>
</evidence>
<feature type="transmembrane region" description="Helical" evidence="7">
    <location>
        <begin position="16"/>
        <end position="38"/>
    </location>
</feature>